<comment type="caution">
    <text evidence="3">The sequence shown here is derived from an EMBL/GenBank/DDBJ whole genome shotgun (WGS) entry which is preliminary data.</text>
</comment>
<protein>
    <submittedName>
        <fullName evidence="3">12297_t:CDS:1</fullName>
    </submittedName>
</protein>
<accession>A0A9N9DB79</accession>
<evidence type="ECO:0000313" key="3">
    <source>
        <dbReference type="EMBL" id="CAG8633511.1"/>
    </source>
</evidence>
<sequence>MSSLPSKPLSSTEAAIASRTQRGQVKTLKATILDLNKEVSDLKQKLEISENKNKYLLESSKKAEQYLNNYIKVAEAALAAKDIIISDIVK</sequence>
<feature type="coiled-coil region" evidence="1">
    <location>
        <begin position="25"/>
        <end position="52"/>
    </location>
</feature>
<evidence type="ECO:0000313" key="4">
    <source>
        <dbReference type="Proteomes" id="UP000789831"/>
    </source>
</evidence>
<keyword evidence="1" id="KW-0175">Coiled coil</keyword>
<dbReference type="Proteomes" id="UP000789831">
    <property type="component" value="Unassembled WGS sequence"/>
</dbReference>
<evidence type="ECO:0000256" key="1">
    <source>
        <dbReference type="SAM" id="Coils"/>
    </source>
</evidence>
<name>A0A9N9DB79_9GLOM</name>
<keyword evidence="4" id="KW-1185">Reference proteome</keyword>
<proteinExistence type="predicted"/>
<evidence type="ECO:0000256" key="2">
    <source>
        <dbReference type="SAM" id="MobiDB-lite"/>
    </source>
</evidence>
<dbReference type="EMBL" id="CAJVPL010003476">
    <property type="protein sequence ID" value="CAG8633511.1"/>
    <property type="molecule type" value="Genomic_DNA"/>
</dbReference>
<dbReference type="OrthoDB" id="10606943at2759"/>
<dbReference type="AlphaFoldDB" id="A0A9N9DB79"/>
<reference evidence="3" key="1">
    <citation type="submission" date="2021-06" db="EMBL/GenBank/DDBJ databases">
        <authorList>
            <person name="Kallberg Y."/>
            <person name="Tangrot J."/>
            <person name="Rosling A."/>
        </authorList>
    </citation>
    <scope>NUCLEOTIDE SEQUENCE</scope>
    <source>
        <strain evidence="3">MT106</strain>
    </source>
</reference>
<feature type="non-terminal residue" evidence="3">
    <location>
        <position position="90"/>
    </location>
</feature>
<gene>
    <name evidence="3" type="ORF">AGERDE_LOCUS10638</name>
</gene>
<organism evidence="3 4">
    <name type="scientific">Ambispora gerdemannii</name>
    <dbReference type="NCBI Taxonomy" id="144530"/>
    <lineage>
        <taxon>Eukaryota</taxon>
        <taxon>Fungi</taxon>
        <taxon>Fungi incertae sedis</taxon>
        <taxon>Mucoromycota</taxon>
        <taxon>Glomeromycotina</taxon>
        <taxon>Glomeromycetes</taxon>
        <taxon>Archaeosporales</taxon>
        <taxon>Ambisporaceae</taxon>
        <taxon>Ambispora</taxon>
    </lineage>
</organism>
<feature type="region of interest" description="Disordered" evidence="2">
    <location>
        <begin position="1"/>
        <end position="21"/>
    </location>
</feature>